<accession>A0ABW6KL39</accession>
<keyword evidence="1" id="KW-0812">Transmembrane</keyword>
<organism evidence="2 3">
    <name type="scientific">Cytobacillus spartinae</name>
    <dbReference type="NCBI Taxonomy" id="3299023"/>
    <lineage>
        <taxon>Bacteria</taxon>
        <taxon>Bacillati</taxon>
        <taxon>Bacillota</taxon>
        <taxon>Bacilli</taxon>
        <taxon>Bacillales</taxon>
        <taxon>Bacillaceae</taxon>
        <taxon>Cytobacillus</taxon>
    </lineage>
</organism>
<proteinExistence type="predicted"/>
<feature type="transmembrane region" description="Helical" evidence="1">
    <location>
        <begin position="111"/>
        <end position="130"/>
    </location>
</feature>
<dbReference type="RefSeq" id="WP_389364167.1">
    <property type="nucleotide sequence ID" value="NZ_JBIACK010000017.1"/>
</dbReference>
<keyword evidence="1" id="KW-1133">Transmembrane helix</keyword>
<dbReference type="EMBL" id="JBIACK010000017">
    <property type="protein sequence ID" value="MFE8703548.1"/>
    <property type="molecule type" value="Genomic_DNA"/>
</dbReference>
<evidence type="ECO:0008006" key="4">
    <source>
        <dbReference type="Google" id="ProtNLM"/>
    </source>
</evidence>
<feature type="transmembrane region" description="Helical" evidence="1">
    <location>
        <begin position="7"/>
        <end position="29"/>
    </location>
</feature>
<comment type="caution">
    <text evidence="2">The sequence shown here is derived from an EMBL/GenBank/DDBJ whole genome shotgun (WGS) entry which is preliminary data.</text>
</comment>
<keyword evidence="1" id="KW-0472">Membrane</keyword>
<feature type="transmembrane region" description="Helical" evidence="1">
    <location>
        <begin position="202"/>
        <end position="221"/>
    </location>
</feature>
<feature type="transmembrane region" description="Helical" evidence="1">
    <location>
        <begin position="35"/>
        <end position="53"/>
    </location>
</feature>
<keyword evidence="3" id="KW-1185">Reference proteome</keyword>
<name>A0ABW6KL39_9BACI</name>
<gene>
    <name evidence="2" type="ORF">ACFYKX_23570</name>
</gene>
<feature type="transmembrane region" description="Helical" evidence="1">
    <location>
        <begin position="259"/>
        <end position="278"/>
    </location>
</feature>
<feature type="transmembrane region" description="Helical" evidence="1">
    <location>
        <begin position="137"/>
        <end position="158"/>
    </location>
</feature>
<dbReference type="Proteomes" id="UP001601059">
    <property type="component" value="Unassembled WGS sequence"/>
</dbReference>
<feature type="transmembrane region" description="Helical" evidence="1">
    <location>
        <begin position="170"/>
        <end position="195"/>
    </location>
</feature>
<evidence type="ECO:0000256" key="1">
    <source>
        <dbReference type="SAM" id="Phobius"/>
    </source>
</evidence>
<evidence type="ECO:0000313" key="2">
    <source>
        <dbReference type="EMBL" id="MFE8703548.1"/>
    </source>
</evidence>
<protein>
    <recommendedName>
        <fullName evidence="4">DUF4129 domain-containing protein</fullName>
    </recommendedName>
</protein>
<reference evidence="2 3" key="1">
    <citation type="submission" date="2024-08" db="EMBL/GenBank/DDBJ databases">
        <title>Two novel Cytobacillus novel species.</title>
        <authorList>
            <person name="Liu G."/>
        </authorList>
    </citation>
    <scope>NUCLEOTIDE SEQUENCE [LARGE SCALE GENOMIC DNA]</scope>
    <source>
        <strain evidence="2 3">FJAT-54145</strain>
    </source>
</reference>
<evidence type="ECO:0000313" key="3">
    <source>
        <dbReference type="Proteomes" id="UP001601059"/>
    </source>
</evidence>
<feature type="transmembrane region" description="Helical" evidence="1">
    <location>
        <begin position="62"/>
        <end position="91"/>
    </location>
</feature>
<sequence length="434" mass="50194">MIRLLKVTYLQGIEILFGGVLFVVLFFSMHKPAPLAAYTILTFFASLSFTLLLHKFKEKGKIIFLVVILPIFFSVGFSFLPISLLVLLGVLIFIRTLTHYNDPERESEGKWILVTFAMGVIGLLFTISSGHTYSNQILFLLLFQLVFSITGGFIIRLLTIETGTEEKQGYTRSFISVIGILSIISVLIAGGLNIFRWIFLRVFEGIAYFVGTLASPLLIWADNLVIEYEDEKTQQENQMEPLPQQEAVRDTTTSLIDPAYIISALFFIGLIFLFIYFYKKKKAIHTTRTTKTDSFYSSTESDISINKSFGFRGKQKPPSHPIRKEIFEFEKYADKLKLGRKYYESFEDWMTRLGLENFEKINDSYEKVRYGGEEHLLADDEFKHEIKLKKRELKNLQKELMENGEIEKPIKRWKGVSKAEKRETLRTIFKNRAN</sequence>